<dbReference type="InterPro" id="IPR027268">
    <property type="entry name" value="Peptidase_M4/M1_CTD_sf"/>
</dbReference>
<comment type="caution">
    <text evidence="15">The sequence shown here is derived from an EMBL/GenBank/DDBJ whole genome shotgun (WGS) entry which is preliminary data.</text>
</comment>
<dbReference type="PANTHER" id="PTHR11533">
    <property type="entry name" value="PROTEASE M1 ZINC METALLOPROTEASE"/>
    <property type="match status" value="1"/>
</dbReference>
<dbReference type="GO" id="GO:0008270">
    <property type="term" value="F:zinc ion binding"/>
    <property type="evidence" value="ECO:0007669"/>
    <property type="project" value="InterPro"/>
</dbReference>
<sequence length="1013" mass="117667">MRNINHIQLKDLEEVDINENAEEELHESKEYKKKFKSADEDFDYSQGMSRSSLKNRFRNLLHTLTATNTRKSVLLLIMAISVITFTIVISTETKSREPVEQQGQPFVFTNNRLPTWITPIQYLLNVNVDLNAFTFNGTNVITLNITKDDNFIVIHSENLKIDTVELQPIQLADYQSYPRSTDLSYNQEILIPDKIIYDTNNSYNIIYFKRLPQLINDGNQYFNLKIAYHANLTDSLRGLYRSHYSYENETKWLAITQFEPTDARAAMPCFDEPQLKANWTIWLNIDQNYTALSNMPERSSQDLLMNRKLVKFETTPVMSSYLVCMIVHQFDHIELTVNGDKNGIQKSPITFRVWSAPYLMDSAQYALEIAKNSTLFYIKYFGIAYPLPKMDLVAIPDFAAGAMENWGCITFRQTDLLYDPQIADVDNKARVAEVVAHEIAHQWFGDLTTMVWWTDLWLNEGFSTFMSFKAMSAIISEFNSNFDFIYEIKQTGMKMDGQITTHPISNNFTNPVDIEGAFDSITYDKGASIISMLESLMQVNGVDYFQIGIHNYLTKYSYSNAATADLWDSLYKAVKPVKDLNIALIMKNWTSEPGFPYLSITTIQSQYVITQQRFIESDESNSPPSYNWYVPLTYQTQCGLVNNNTLFSTKTYHMNIQPQCHDLMLLNPMGKGFYRTQYSHYLYDLIIQNLKANNTKVSPLGKLTFIDDSFHFVQAGLLKPSRILTSLDYLREKFEDNPVIWKTVIKGLNYFTDRVYAEEYYQLYENYIQNIIQQGLVNNVPIDNNNHNLTYNMASLQKITVATAATYNNQQIITQLYQIWLLCRDNVSLIQNELRGAMYRSIVKNGGEEEYNWVYKRYKSTNSINERIDALRALGNPKTIYLIYRSLNMLLNNEVRFQDFGDLISQLSYNPYAIDKTWRFMRDNFHYFKDKLLPADLAKYYQIIGNNFNSEGLLNEYEAFFKDKMTLLPSSTIKNTIEAIKNNIAWIKTNSNDIQNFLNGNPVVDDELKYNDE</sequence>
<evidence type="ECO:0000256" key="7">
    <source>
        <dbReference type="ARBA" id="ARBA00023049"/>
    </source>
</evidence>
<dbReference type="CDD" id="cd09601">
    <property type="entry name" value="M1_APN-Q_like"/>
    <property type="match status" value="1"/>
</dbReference>
<evidence type="ECO:0000256" key="4">
    <source>
        <dbReference type="ARBA" id="ARBA00022723"/>
    </source>
</evidence>
<evidence type="ECO:0000259" key="12">
    <source>
        <dbReference type="Pfam" id="PF01433"/>
    </source>
</evidence>
<evidence type="ECO:0000256" key="8">
    <source>
        <dbReference type="PIRSR" id="PIRSR634016-1"/>
    </source>
</evidence>
<dbReference type="Proteomes" id="UP000076078">
    <property type="component" value="Unassembled WGS sequence"/>
</dbReference>
<feature type="domain" description="Aminopeptidase N-like N-terminal" evidence="14">
    <location>
        <begin position="119"/>
        <end position="322"/>
    </location>
</feature>
<protein>
    <recommendedName>
        <fullName evidence="17">Aminopeptidase</fullName>
    </recommendedName>
</protein>
<dbReference type="InParanoid" id="A0A151Z8A6"/>
<comment type="similarity">
    <text evidence="1">Belongs to the peptidase M1 family.</text>
</comment>
<evidence type="ECO:0000256" key="1">
    <source>
        <dbReference type="ARBA" id="ARBA00010136"/>
    </source>
</evidence>
<keyword evidence="6 9" id="KW-0862">Zinc</keyword>
<dbReference type="STRING" id="361077.A0A151Z8A6"/>
<evidence type="ECO:0000256" key="6">
    <source>
        <dbReference type="ARBA" id="ARBA00022833"/>
    </source>
</evidence>
<feature type="active site" description="Proton acceptor" evidence="8">
    <location>
        <position position="438"/>
    </location>
</feature>
<dbReference type="PRINTS" id="PR00756">
    <property type="entry name" value="ALADIPTASE"/>
</dbReference>
<dbReference type="GO" id="GO:0016020">
    <property type="term" value="C:membrane"/>
    <property type="evidence" value="ECO:0007669"/>
    <property type="project" value="TreeGrafter"/>
</dbReference>
<keyword evidence="7" id="KW-0482">Metalloprotease</keyword>
<dbReference type="InterPro" id="IPR034016">
    <property type="entry name" value="M1_APN-typ"/>
</dbReference>
<evidence type="ECO:0000256" key="11">
    <source>
        <dbReference type="SAM" id="Phobius"/>
    </source>
</evidence>
<dbReference type="SUPFAM" id="SSF63737">
    <property type="entry name" value="Leukotriene A4 hydrolase N-terminal domain"/>
    <property type="match status" value="1"/>
</dbReference>
<keyword evidence="4 9" id="KW-0479">Metal-binding</keyword>
<keyword evidence="11" id="KW-0812">Transmembrane</keyword>
<dbReference type="GO" id="GO:0006508">
    <property type="term" value="P:proteolysis"/>
    <property type="evidence" value="ECO:0007669"/>
    <property type="project" value="UniProtKB-KW"/>
</dbReference>
<evidence type="ECO:0000256" key="9">
    <source>
        <dbReference type="PIRSR" id="PIRSR634016-3"/>
    </source>
</evidence>
<dbReference type="GO" id="GO:0005737">
    <property type="term" value="C:cytoplasm"/>
    <property type="evidence" value="ECO:0007669"/>
    <property type="project" value="TreeGrafter"/>
</dbReference>
<evidence type="ECO:0000256" key="3">
    <source>
        <dbReference type="ARBA" id="ARBA00022670"/>
    </source>
</evidence>
<dbReference type="InterPro" id="IPR024571">
    <property type="entry name" value="ERAP1-like_C_dom"/>
</dbReference>
<feature type="binding site" evidence="9">
    <location>
        <position position="441"/>
    </location>
    <ligand>
        <name>Zn(2+)</name>
        <dbReference type="ChEBI" id="CHEBI:29105"/>
        <note>catalytic</note>
    </ligand>
</feature>
<evidence type="ECO:0000259" key="13">
    <source>
        <dbReference type="Pfam" id="PF11838"/>
    </source>
</evidence>
<keyword evidence="16" id="KW-1185">Reference proteome</keyword>
<dbReference type="InterPro" id="IPR014782">
    <property type="entry name" value="Peptidase_M1_dom"/>
</dbReference>
<keyword evidence="11" id="KW-0472">Membrane</keyword>
<reference evidence="15 16" key="1">
    <citation type="submission" date="2015-12" db="EMBL/GenBank/DDBJ databases">
        <title>Dictyostelia acquired genes for synthesis and detection of signals that induce cell-type specialization by lateral gene transfer from prokaryotes.</title>
        <authorList>
            <person name="Gloeckner G."/>
            <person name="Schaap P."/>
        </authorList>
    </citation>
    <scope>NUCLEOTIDE SEQUENCE [LARGE SCALE GENOMIC DNA]</scope>
    <source>
        <strain evidence="15 16">TK</strain>
    </source>
</reference>
<feature type="binding site" evidence="9">
    <location>
        <position position="437"/>
    </location>
    <ligand>
        <name>Zn(2+)</name>
        <dbReference type="ChEBI" id="CHEBI:29105"/>
        <note>catalytic</note>
    </ligand>
</feature>
<comment type="cofactor">
    <cofactor evidence="9">
        <name>Zn(2+)</name>
        <dbReference type="ChEBI" id="CHEBI:29105"/>
    </cofactor>
    <text evidence="9">Binds 1 zinc ion per subunit.</text>
</comment>
<dbReference type="EMBL" id="LODT01000037">
    <property type="protein sequence ID" value="KYQ90203.1"/>
    <property type="molecule type" value="Genomic_DNA"/>
</dbReference>
<dbReference type="InterPro" id="IPR042097">
    <property type="entry name" value="Aminopeptidase_N-like_N_sf"/>
</dbReference>
<feature type="transmembrane region" description="Helical" evidence="11">
    <location>
        <begin position="73"/>
        <end position="91"/>
    </location>
</feature>
<keyword evidence="2" id="KW-0031">Aminopeptidase</keyword>
<dbReference type="InterPro" id="IPR050344">
    <property type="entry name" value="Peptidase_M1_aminopeptidases"/>
</dbReference>
<dbReference type="Gene3D" id="2.60.40.1910">
    <property type="match status" value="1"/>
</dbReference>
<dbReference type="GO" id="GO:0005615">
    <property type="term" value="C:extracellular space"/>
    <property type="evidence" value="ECO:0007669"/>
    <property type="project" value="TreeGrafter"/>
</dbReference>
<proteinExistence type="inferred from homology"/>
<gene>
    <name evidence="15" type="ORF">DLAC_08802</name>
</gene>
<evidence type="ECO:0000256" key="5">
    <source>
        <dbReference type="ARBA" id="ARBA00022801"/>
    </source>
</evidence>
<dbReference type="SUPFAM" id="SSF55486">
    <property type="entry name" value="Metalloproteases ('zincins'), catalytic domain"/>
    <property type="match status" value="1"/>
</dbReference>
<keyword evidence="3" id="KW-0645">Protease</keyword>
<dbReference type="Gene3D" id="1.25.50.20">
    <property type="match status" value="1"/>
</dbReference>
<dbReference type="FunFam" id="1.10.390.10:FF:000006">
    <property type="entry name" value="Puromycin-sensitive aminopeptidase"/>
    <property type="match status" value="1"/>
</dbReference>
<dbReference type="PANTHER" id="PTHR11533:SF299">
    <property type="entry name" value="AMINOPEPTIDASE"/>
    <property type="match status" value="1"/>
</dbReference>
<dbReference type="Pfam" id="PF11838">
    <property type="entry name" value="ERAP1_C"/>
    <property type="match status" value="1"/>
</dbReference>
<dbReference type="FunFam" id="2.60.40.1730:FF:000013">
    <property type="entry name" value="Aminopeptidase"/>
    <property type="match status" value="1"/>
</dbReference>
<keyword evidence="11" id="KW-1133">Transmembrane helix</keyword>
<dbReference type="InterPro" id="IPR045357">
    <property type="entry name" value="Aminopeptidase_N-like_N"/>
</dbReference>
<evidence type="ECO:0000313" key="16">
    <source>
        <dbReference type="Proteomes" id="UP000076078"/>
    </source>
</evidence>
<evidence type="ECO:0008006" key="17">
    <source>
        <dbReference type="Google" id="ProtNLM"/>
    </source>
</evidence>
<feature type="domain" description="ERAP1-like C-terminal" evidence="13">
    <location>
        <begin position="664"/>
        <end position="981"/>
    </location>
</feature>
<evidence type="ECO:0000259" key="14">
    <source>
        <dbReference type="Pfam" id="PF17900"/>
    </source>
</evidence>
<dbReference type="AlphaFoldDB" id="A0A151Z8A6"/>
<feature type="domain" description="Peptidase M1 membrane alanine aminopeptidase" evidence="12">
    <location>
        <begin position="365"/>
        <end position="589"/>
    </location>
</feature>
<dbReference type="Gene3D" id="1.10.390.10">
    <property type="entry name" value="Neutral Protease Domain 2"/>
    <property type="match status" value="1"/>
</dbReference>
<feature type="site" description="Transition state stabilizer" evidence="10">
    <location>
        <position position="523"/>
    </location>
</feature>
<feature type="binding site" evidence="9">
    <location>
        <position position="460"/>
    </location>
    <ligand>
        <name>Zn(2+)</name>
        <dbReference type="ChEBI" id="CHEBI:29105"/>
        <note>catalytic</note>
    </ligand>
</feature>
<dbReference type="Pfam" id="PF17900">
    <property type="entry name" value="Peptidase_M1_N"/>
    <property type="match status" value="1"/>
</dbReference>
<evidence type="ECO:0000256" key="10">
    <source>
        <dbReference type="PIRSR" id="PIRSR634016-4"/>
    </source>
</evidence>
<evidence type="ECO:0000313" key="15">
    <source>
        <dbReference type="EMBL" id="KYQ90203.1"/>
    </source>
</evidence>
<dbReference type="Pfam" id="PF01433">
    <property type="entry name" value="Peptidase_M1"/>
    <property type="match status" value="1"/>
</dbReference>
<evidence type="ECO:0000256" key="2">
    <source>
        <dbReference type="ARBA" id="ARBA00022438"/>
    </source>
</evidence>
<name>A0A151Z8A6_TIELA</name>
<dbReference type="OrthoDB" id="510539at2759"/>
<keyword evidence="5" id="KW-0378">Hydrolase</keyword>
<accession>A0A151Z8A6</accession>
<dbReference type="InterPro" id="IPR001930">
    <property type="entry name" value="Peptidase_M1"/>
</dbReference>
<dbReference type="Gene3D" id="2.60.40.1730">
    <property type="entry name" value="tricorn interacting facor f3 domain"/>
    <property type="match status" value="1"/>
</dbReference>
<dbReference type="GO" id="GO:0042277">
    <property type="term" value="F:peptide binding"/>
    <property type="evidence" value="ECO:0007669"/>
    <property type="project" value="TreeGrafter"/>
</dbReference>
<dbReference type="OMA" id="EETEYMP"/>
<dbReference type="GO" id="GO:0043171">
    <property type="term" value="P:peptide catabolic process"/>
    <property type="evidence" value="ECO:0007669"/>
    <property type="project" value="TreeGrafter"/>
</dbReference>
<dbReference type="GO" id="GO:0070006">
    <property type="term" value="F:metalloaminopeptidase activity"/>
    <property type="evidence" value="ECO:0007669"/>
    <property type="project" value="TreeGrafter"/>
</dbReference>
<organism evidence="15 16">
    <name type="scientific">Tieghemostelium lacteum</name>
    <name type="common">Slime mold</name>
    <name type="synonym">Dictyostelium lacteum</name>
    <dbReference type="NCBI Taxonomy" id="361077"/>
    <lineage>
        <taxon>Eukaryota</taxon>
        <taxon>Amoebozoa</taxon>
        <taxon>Evosea</taxon>
        <taxon>Eumycetozoa</taxon>
        <taxon>Dictyostelia</taxon>
        <taxon>Dictyosteliales</taxon>
        <taxon>Raperosteliaceae</taxon>
        <taxon>Tieghemostelium</taxon>
    </lineage>
</organism>